<feature type="compositionally biased region" description="Acidic residues" evidence="1">
    <location>
        <begin position="139"/>
        <end position="164"/>
    </location>
</feature>
<evidence type="ECO:0000313" key="2">
    <source>
        <dbReference type="EMBL" id="KZS88970.1"/>
    </source>
</evidence>
<proteinExistence type="predicted"/>
<gene>
    <name evidence="2" type="ORF">SISNIDRAFT_459181</name>
</gene>
<protein>
    <submittedName>
        <fullName evidence="2">Uncharacterized protein</fullName>
    </submittedName>
</protein>
<reference evidence="2 3" key="1">
    <citation type="journal article" date="2016" name="Mol. Biol. Evol.">
        <title>Comparative Genomics of Early-Diverging Mushroom-Forming Fungi Provides Insights into the Origins of Lignocellulose Decay Capabilities.</title>
        <authorList>
            <person name="Nagy L.G."/>
            <person name="Riley R."/>
            <person name="Tritt A."/>
            <person name="Adam C."/>
            <person name="Daum C."/>
            <person name="Floudas D."/>
            <person name="Sun H."/>
            <person name="Yadav J.S."/>
            <person name="Pangilinan J."/>
            <person name="Larsson K.H."/>
            <person name="Matsuura K."/>
            <person name="Barry K."/>
            <person name="Labutti K."/>
            <person name="Kuo R."/>
            <person name="Ohm R.A."/>
            <person name="Bhattacharya S.S."/>
            <person name="Shirouzu T."/>
            <person name="Yoshinaga Y."/>
            <person name="Martin F.M."/>
            <person name="Grigoriev I.V."/>
            <person name="Hibbett D.S."/>
        </authorList>
    </citation>
    <scope>NUCLEOTIDE SEQUENCE [LARGE SCALE GENOMIC DNA]</scope>
    <source>
        <strain evidence="2 3">HHB9708</strain>
    </source>
</reference>
<evidence type="ECO:0000313" key="3">
    <source>
        <dbReference type="Proteomes" id="UP000076722"/>
    </source>
</evidence>
<sequence>MAQDLPAEIFHRMIFNFLLVPQTSQRIFASDYHLVEDRQVCHYALCDFKNVRLVCRLWNRWLLHDFDFWRHLRVDGANSLIVAKDAMTRFPGYPFHIRIRADPHPNAKKMFKDDGWFVWDFGDSDSNSDDSNDGFITDSAEEEEEGDSDGVDTPEDDDESEDSDTSSSSNDEASTESDGGTEASDTSKSFEEDDITETGMGLSARASVAEDDEWIDDAIILFMTIIPTCEGIHLHLPTQFLHTALAFWGFFGAPKLRSCTFEAIDYDGRNVLDLRRYNHSANPRDHKPLTPPVKWFLKKSPLLSSVSIINYYVPSAKPEDLGFDVTQLTDFTMVYNRQDGPIVGPMSIDVDRSLLLPAISHECRNITLDLRIDPYAVDTYKIRGYRNIEKLALGAGHFIYRPYSQDRKHAIKTQIDVGEDFDFHFRTLVLANTKVWIPVRKELPTTETMLQFFLHEMINLESLYLMSVEIHSGPAKPTLTPAPYAPPDTSLPNLTNLLIDGGNIAMDDILALLKRAPSLTRLTITAKRSDKIDGISTALGTIQWDEDSQTGSVLCPNLRRFQVLFSDFADDEDDDANADSHKQDDTDSSDDTDTDSDSDDDGNKIDEGNTDVVPLTTDMFVDIRWLEELRKEWAEHWWCVPMEVKFTRRVHFHAGYYEDMM</sequence>
<feature type="region of interest" description="Disordered" evidence="1">
    <location>
        <begin position="128"/>
        <end position="206"/>
    </location>
</feature>
<feature type="compositionally biased region" description="Low complexity" evidence="1">
    <location>
        <begin position="165"/>
        <end position="178"/>
    </location>
</feature>
<name>A0A164PRI6_9AGAM</name>
<accession>A0A164PRI6</accession>
<dbReference type="Proteomes" id="UP000076722">
    <property type="component" value="Unassembled WGS sequence"/>
</dbReference>
<keyword evidence="3" id="KW-1185">Reference proteome</keyword>
<evidence type="ECO:0000256" key="1">
    <source>
        <dbReference type="SAM" id="MobiDB-lite"/>
    </source>
</evidence>
<organism evidence="2 3">
    <name type="scientific">Sistotremastrum niveocremeum HHB9708</name>
    <dbReference type="NCBI Taxonomy" id="1314777"/>
    <lineage>
        <taxon>Eukaryota</taxon>
        <taxon>Fungi</taxon>
        <taxon>Dikarya</taxon>
        <taxon>Basidiomycota</taxon>
        <taxon>Agaricomycotina</taxon>
        <taxon>Agaricomycetes</taxon>
        <taxon>Sistotremastrales</taxon>
        <taxon>Sistotremastraceae</taxon>
        <taxon>Sertulicium</taxon>
        <taxon>Sertulicium niveocremeum</taxon>
    </lineage>
</organism>
<feature type="region of interest" description="Disordered" evidence="1">
    <location>
        <begin position="572"/>
        <end position="610"/>
    </location>
</feature>
<feature type="compositionally biased region" description="Acidic residues" evidence="1">
    <location>
        <begin position="586"/>
        <end position="600"/>
    </location>
</feature>
<dbReference type="EMBL" id="KV419431">
    <property type="protein sequence ID" value="KZS88970.1"/>
    <property type="molecule type" value="Genomic_DNA"/>
</dbReference>
<dbReference type="AlphaFoldDB" id="A0A164PRI6"/>